<evidence type="ECO:0000256" key="8">
    <source>
        <dbReference type="PIRNR" id="PIRNR028784"/>
    </source>
</evidence>
<comment type="caution">
    <text evidence="10">The sequence shown here is derived from an EMBL/GenBank/DDBJ whole genome shotgun (WGS) entry which is preliminary data.</text>
</comment>
<dbReference type="Proteomes" id="UP001549019">
    <property type="component" value="Unassembled WGS sequence"/>
</dbReference>
<feature type="transmembrane region" description="Helical" evidence="9">
    <location>
        <begin position="34"/>
        <end position="54"/>
    </location>
</feature>
<keyword evidence="8" id="KW-0406">Ion transport</keyword>
<dbReference type="PANTHER" id="PTHR34702:SF1">
    <property type="entry name" value="NA(+)_H(+) ANTIPORTER SUBUNIT F"/>
    <property type="match status" value="1"/>
</dbReference>
<evidence type="ECO:0000256" key="1">
    <source>
        <dbReference type="ARBA" id="ARBA00004651"/>
    </source>
</evidence>
<dbReference type="InterPro" id="IPR007208">
    <property type="entry name" value="MrpF/PhaF-like"/>
</dbReference>
<dbReference type="Pfam" id="PF04066">
    <property type="entry name" value="MrpF_PhaF"/>
    <property type="match status" value="1"/>
</dbReference>
<keyword evidence="3 8" id="KW-0813">Transport</keyword>
<keyword evidence="6 9" id="KW-1133">Transmembrane helix</keyword>
<dbReference type="PANTHER" id="PTHR34702">
    <property type="entry name" value="NA(+)/H(+) ANTIPORTER SUBUNIT F1"/>
    <property type="match status" value="1"/>
</dbReference>
<evidence type="ECO:0000256" key="9">
    <source>
        <dbReference type="SAM" id="Phobius"/>
    </source>
</evidence>
<gene>
    <name evidence="10" type="ORF">ABHD89_002676</name>
</gene>
<evidence type="ECO:0000256" key="4">
    <source>
        <dbReference type="ARBA" id="ARBA00022475"/>
    </source>
</evidence>
<dbReference type="NCBIfam" id="NF009248">
    <property type="entry name" value="PRK12600.1"/>
    <property type="match status" value="1"/>
</dbReference>
<keyword evidence="11" id="KW-1185">Reference proteome</keyword>
<reference evidence="10 11" key="1">
    <citation type="submission" date="2024-05" db="EMBL/GenBank/DDBJ databases">
        <title>Genomic Encyclopedia of Type Strains, Phase IV (KMG-IV): sequencing the most valuable type-strain genomes for metagenomic binning, comparative biology and taxonomic classification.</title>
        <authorList>
            <person name="Goeker M."/>
        </authorList>
    </citation>
    <scope>NUCLEOTIDE SEQUENCE [LARGE SCALE GENOMIC DNA]</scope>
    <source>
        <strain evidence="10 11">DSM 25286</strain>
    </source>
</reference>
<accession>A0ABV2ECT3</accession>
<dbReference type="RefSeq" id="WP_230822380.1">
    <property type="nucleotide sequence ID" value="NZ_JAJNCU010000006.1"/>
</dbReference>
<evidence type="ECO:0000313" key="11">
    <source>
        <dbReference type="Proteomes" id="UP001549019"/>
    </source>
</evidence>
<sequence length="91" mass="9697">MFDIILYAALIVTSASLLVVLARAVLGPTTSDRILALDTLGMMLIGIIGLVMMLQETIVYDDIALVVAIIGFVGTIAMAKFIERGVVIDDN</sequence>
<dbReference type="PIRSF" id="PIRSF028784">
    <property type="entry name" value="MrpF"/>
    <property type="match status" value="1"/>
</dbReference>
<keyword evidence="4 8" id="KW-1003">Cell membrane</keyword>
<evidence type="ECO:0000256" key="2">
    <source>
        <dbReference type="ARBA" id="ARBA00009212"/>
    </source>
</evidence>
<evidence type="ECO:0000256" key="6">
    <source>
        <dbReference type="ARBA" id="ARBA00022989"/>
    </source>
</evidence>
<name>A0ABV2ECT3_9STAP</name>
<protein>
    <submittedName>
        <fullName evidence="10">Multicomponent Na+:H+ antiporter subunit F</fullName>
    </submittedName>
</protein>
<evidence type="ECO:0000256" key="3">
    <source>
        <dbReference type="ARBA" id="ARBA00022448"/>
    </source>
</evidence>
<dbReference type="EMBL" id="JBDZDV010000010">
    <property type="protein sequence ID" value="MET3112229.1"/>
    <property type="molecule type" value="Genomic_DNA"/>
</dbReference>
<keyword evidence="8" id="KW-0050">Antiport</keyword>
<proteinExistence type="inferred from homology"/>
<comment type="similarity">
    <text evidence="2 8">Belongs to the CPA3 antiporters (TC 2.A.63) subunit F family.</text>
</comment>
<comment type="subcellular location">
    <subcellularLocation>
        <location evidence="1 8">Cell membrane</location>
        <topology evidence="1 8">Multi-pass membrane protein</topology>
    </subcellularLocation>
</comment>
<feature type="transmembrane region" description="Helical" evidence="9">
    <location>
        <begin position="63"/>
        <end position="82"/>
    </location>
</feature>
<organism evidence="10 11">
    <name type="scientific">Salinicoccus halitifaciens</name>
    <dbReference type="NCBI Taxonomy" id="1073415"/>
    <lineage>
        <taxon>Bacteria</taxon>
        <taxon>Bacillati</taxon>
        <taxon>Bacillota</taxon>
        <taxon>Bacilli</taxon>
        <taxon>Bacillales</taxon>
        <taxon>Staphylococcaceae</taxon>
        <taxon>Salinicoccus</taxon>
    </lineage>
</organism>
<keyword evidence="5 9" id="KW-0812">Transmembrane</keyword>
<evidence type="ECO:0000256" key="7">
    <source>
        <dbReference type="ARBA" id="ARBA00023136"/>
    </source>
</evidence>
<evidence type="ECO:0000256" key="5">
    <source>
        <dbReference type="ARBA" id="ARBA00022692"/>
    </source>
</evidence>
<evidence type="ECO:0000313" key="10">
    <source>
        <dbReference type="EMBL" id="MET3112229.1"/>
    </source>
</evidence>
<keyword evidence="7 8" id="KW-0472">Membrane</keyword>